<sequence length="31" mass="3008">PDGKPMIGPVPGLSNVYLAAGHEGGGLSMVS</sequence>
<dbReference type="Proteomes" id="UP000265520">
    <property type="component" value="Unassembled WGS sequence"/>
</dbReference>
<dbReference type="AlphaFoldDB" id="A0A392QRH7"/>
<dbReference type="InterPro" id="IPR036188">
    <property type="entry name" value="FAD/NAD-bd_sf"/>
</dbReference>
<keyword evidence="2" id="KW-1185">Reference proteome</keyword>
<dbReference type="Gene3D" id="3.50.50.60">
    <property type="entry name" value="FAD/NAD(P)-binding domain"/>
    <property type="match status" value="1"/>
</dbReference>
<proteinExistence type="predicted"/>
<accession>A0A392QRH7</accession>
<feature type="non-terminal residue" evidence="1">
    <location>
        <position position="1"/>
    </location>
</feature>
<evidence type="ECO:0000313" key="2">
    <source>
        <dbReference type="Proteomes" id="UP000265520"/>
    </source>
</evidence>
<dbReference type="EMBL" id="LXQA010155747">
    <property type="protein sequence ID" value="MCI26858.1"/>
    <property type="molecule type" value="Genomic_DNA"/>
</dbReference>
<reference evidence="1 2" key="1">
    <citation type="journal article" date="2018" name="Front. Plant Sci.">
        <title>Red Clover (Trifolium pratense) and Zigzag Clover (T. medium) - A Picture of Genomic Similarities and Differences.</title>
        <authorList>
            <person name="Dluhosova J."/>
            <person name="Istvanek J."/>
            <person name="Nedelnik J."/>
            <person name="Repkova J."/>
        </authorList>
    </citation>
    <scope>NUCLEOTIDE SEQUENCE [LARGE SCALE GENOMIC DNA]</scope>
    <source>
        <strain evidence="2">cv. 10/8</strain>
        <tissue evidence="1">Leaf</tissue>
    </source>
</reference>
<protein>
    <submittedName>
        <fullName evidence="1">D-amino acid dehydrogenase small subunit-like</fullName>
    </submittedName>
</protein>
<comment type="caution">
    <text evidence="1">The sequence shown here is derived from an EMBL/GenBank/DDBJ whole genome shotgun (WGS) entry which is preliminary data.</text>
</comment>
<evidence type="ECO:0000313" key="1">
    <source>
        <dbReference type="EMBL" id="MCI26858.1"/>
    </source>
</evidence>
<name>A0A392QRH7_9FABA</name>
<organism evidence="1 2">
    <name type="scientific">Trifolium medium</name>
    <dbReference type="NCBI Taxonomy" id="97028"/>
    <lineage>
        <taxon>Eukaryota</taxon>
        <taxon>Viridiplantae</taxon>
        <taxon>Streptophyta</taxon>
        <taxon>Embryophyta</taxon>
        <taxon>Tracheophyta</taxon>
        <taxon>Spermatophyta</taxon>
        <taxon>Magnoliopsida</taxon>
        <taxon>eudicotyledons</taxon>
        <taxon>Gunneridae</taxon>
        <taxon>Pentapetalae</taxon>
        <taxon>rosids</taxon>
        <taxon>fabids</taxon>
        <taxon>Fabales</taxon>
        <taxon>Fabaceae</taxon>
        <taxon>Papilionoideae</taxon>
        <taxon>50 kb inversion clade</taxon>
        <taxon>NPAAA clade</taxon>
        <taxon>Hologalegina</taxon>
        <taxon>IRL clade</taxon>
        <taxon>Trifolieae</taxon>
        <taxon>Trifolium</taxon>
    </lineage>
</organism>